<accession>A0A7S3N801</accession>
<dbReference type="AlphaFoldDB" id="A0A7S3N801"/>
<gene>
    <name evidence="2" type="ORF">EHAR0213_LOCUS10161</name>
</gene>
<organism evidence="2">
    <name type="scientific">Euplotes harpa</name>
    <dbReference type="NCBI Taxonomy" id="151035"/>
    <lineage>
        <taxon>Eukaryota</taxon>
        <taxon>Sar</taxon>
        <taxon>Alveolata</taxon>
        <taxon>Ciliophora</taxon>
        <taxon>Intramacronucleata</taxon>
        <taxon>Spirotrichea</taxon>
        <taxon>Hypotrichia</taxon>
        <taxon>Euplotida</taxon>
        <taxon>Euplotidae</taxon>
        <taxon>Euplotes</taxon>
    </lineage>
</organism>
<name>A0A7S3N801_9SPIT</name>
<evidence type="ECO:0000313" key="2">
    <source>
        <dbReference type="EMBL" id="CAE0351247.1"/>
    </source>
</evidence>
<feature type="region of interest" description="Disordered" evidence="1">
    <location>
        <begin position="148"/>
        <end position="168"/>
    </location>
</feature>
<evidence type="ECO:0000256" key="1">
    <source>
        <dbReference type="SAM" id="MobiDB-lite"/>
    </source>
</evidence>
<sequence length="229" mass="26368">MLRRRSTIHSESAVTKCRPTSLFITKLRSRAFTEESRDWLTLLQKDKEKIPSPDKYTIKDDFLKKTKIPFNKTAKVSIYEEIAKRKQSVPSPNTYNIVQKDKSRGYYYDKKNERPSFTDDVVYNEQATPSQMYLPKLDLVKPKATISKMSGPKSNRLEKIQKNDNPAPTSYDSLSCQLKFKANHNFSYSFSKKKLTFLDGPKNSGPPVGTYDLSRGEKFLTKGVSKGWK</sequence>
<proteinExistence type="predicted"/>
<dbReference type="EMBL" id="HBII01024506">
    <property type="protein sequence ID" value="CAE0351247.1"/>
    <property type="molecule type" value="Transcribed_RNA"/>
</dbReference>
<protein>
    <submittedName>
        <fullName evidence="2">Uncharacterized protein</fullName>
    </submittedName>
</protein>
<reference evidence="2" key="1">
    <citation type="submission" date="2021-01" db="EMBL/GenBank/DDBJ databases">
        <authorList>
            <person name="Corre E."/>
            <person name="Pelletier E."/>
            <person name="Niang G."/>
            <person name="Scheremetjew M."/>
            <person name="Finn R."/>
            <person name="Kale V."/>
            <person name="Holt S."/>
            <person name="Cochrane G."/>
            <person name="Meng A."/>
            <person name="Brown T."/>
            <person name="Cohen L."/>
        </authorList>
    </citation>
    <scope>NUCLEOTIDE SEQUENCE</scope>
    <source>
        <strain evidence="2">FSP1.4</strain>
    </source>
</reference>